<dbReference type="InParanoid" id="M4BJU5"/>
<dbReference type="VEuPathDB" id="FungiDB:HpaG806676"/>
<name>M4BJU5_HYAAE</name>
<dbReference type="eggNOG" id="KOG2250">
    <property type="taxonomic scope" value="Eukaryota"/>
</dbReference>
<accession>M4BJU5</accession>
<evidence type="ECO:0000313" key="2">
    <source>
        <dbReference type="EnsemblProtists" id="HpaP806676"/>
    </source>
</evidence>
<dbReference type="EnsemblProtists" id="HpaT806676">
    <property type="protein sequence ID" value="HpaP806676"/>
    <property type="gene ID" value="HpaG806676"/>
</dbReference>
<dbReference type="STRING" id="559515.M4BJU5"/>
<evidence type="ECO:0000256" key="1">
    <source>
        <dbReference type="SAM" id="MobiDB-lite"/>
    </source>
</evidence>
<protein>
    <submittedName>
        <fullName evidence="2">Uncharacterized protein</fullName>
    </submittedName>
</protein>
<reference evidence="2" key="2">
    <citation type="submission" date="2015-06" db="UniProtKB">
        <authorList>
            <consortium name="EnsemblProtists"/>
        </authorList>
    </citation>
    <scope>IDENTIFICATION</scope>
    <source>
        <strain evidence="2">Emoy2</strain>
    </source>
</reference>
<dbReference type="AlphaFoldDB" id="M4BJU5"/>
<feature type="compositionally biased region" description="Basic residues" evidence="1">
    <location>
        <begin position="32"/>
        <end position="44"/>
    </location>
</feature>
<feature type="region of interest" description="Disordered" evidence="1">
    <location>
        <begin position="28"/>
        <end position="50"/>
    </location>
</feature>
<keyword evidence="3" id="KW-1185">Reference proteome</keyword>
<evidence type="ECO:0000313" key="3">
    <source>
        <dbReference type="Proteomes" id="UP000011713"/>
    </source>
</evidence>
<organism evidence="2 3">
    <name type="scientific">Hyaloperonospora arabidopsidis (strain Emoy2)</name>
    <name type="common">Downy mildew agent</name>
    <name type="synonym">Peronospora arabidopsidis</name>
    <dbReference type="NCBI Taxonomy" id="559515"/>
    <lineage>
        <taxon>Eukaryota</taxon>
        <taxon>Sar</taxon>
        <taxon>Stramenopiles</taxon>
        <taxon>Oomycota</taxon>
        <taxon>Peronosporomycetes</taxon>
        <taxon>Peronosporales</taxon>
        <taxon>Peronosporaceae</taxon>
        <taxon>Hyaloperonospora</taxon>
    </lineage>
</organism>
<dbReference type="Proteomes" id="UP000011713">
    <property type="component" value="Unassembled WGS sequence"/>
</dbReference>
<dbReference type="EMBL" id="JH598337">
    <property type="status" value="NOT_ANNOTATED_CDS"/>
    <property type="molecule type" value="Genomic_DNA"/>
</dbReference>
<proteinExistence type="predicted"/>
<dbReference type="HOGENOM" id="CLU_2417890_0_0_1"/>
<sequence length="92" mass="10388">MLASLAHRIPPTATAALVRASSSLMSDVHGTTHGKKHWKNKPLFRRGGDKRFRNGQEAADMLTDEVIRRDPNQVQNPLIHQNVALYLLFRMS</sequence>
<reference evidence="3" key="1">
    <citation type="journal article" date="2010" name="Science">
        <title>Signatures of adaptation to obligate biotrophy in the Hyaloperonospora arabidopsidis genome.</title>
        <authorList>
            <person name="Baxter L."/>
            <person name="Tripathy S."/>
            <person name="Ishaque N."/>
            <person name="Boot N."/>
            <person name="Cabral A."/>
            <person name="Kemen E."/>
            <person name="Thines M."/>
            <person name="Ah-Fong A."/>
            <person name="Anderson R."/>
            <person name="Badejoko W."/>
            <person name="Bittner-Eddy P."/>
            <person name="Boore J.L."/>
            <person name="Chibucos M.C."/>
            <person name="Coates M."/>
            <person name="Dehal P."/>
            <person name="Delehaunty K."/>
            <person name="Dong S."/>
            <person name="Downton P."/>
            <person name="Dumas B."/>
            <person name="Fabro G."/>
            <person name="Fronick C."/>
            <person name="Fuerstenberg S.I."/>
            <person name="Fulton L."/>
            <person name="Gaulin E."/>
            <person name="Govers F."/>
            <person name="Hughes L."/>
            <person name="Humphray S."/>
            <person name="Jiang R.H."/>
            <person name="Judelson H."/>
            <person name="Kamoun S."/>
            <person name="Kyung K."/>
            <person name="Meijer H."/>
            <person name="Minx P."/>
            <person name="Morris P."/>
            <person name="Nelson J."/>
            <person name="Phuntumart V."/>
            <person name="Qutob D."/>
            <person name="Rehmany A."/>
            <person name="Rougon-Cardoso A."/>
            <person name="Ryden P."/>
            <person name="Torto-Alalibo T."/>
            <person name="Studholme D."/>
            <person name="Wang Y."/>
            <person name="Win J."/>
            <person name="Wood J."/>
            <person name="Clifton S.W."/>
            <person name="Rogers J."/>
            <person name="Van den Ackerveken G."/>
            <person name="Jones J.D."/>
            <person name="McDowell J.M."/>
            <person name="Beynon J."/>
            <person name="Tyler B.M."/>
        </authorList>
    </citation>
    <scope>NUCLEOTIDE SEQUENCE [LARGE SCALE GENOMIC DNA]</scope>
    <source>
        <strain evidence="3">Emoy2</strain>
    </source>
</reference>